<feature type="domain" description="F-box/LRR-repeat protein 15-like leucin rich repeat" evidence="2">
    <location>
        <begin position="342"/>
        <end position="471"/>
    </location>
</feature>
<keyword evidence="4" id="KW-1185">Reference proteome</keyword>
<dbReference type="Gene3D" id="3.80.10.10">
    <property type="entry name" value="Ribonuclease Inhibitor"/>
    <property type="match status" value="3"/>
</dbReference>
<dbReference type="Proteomes" id="UP000604046">
    <property type="component" value="Unassembled WGS sequence"/>
</dbReference>
<dbReference type="InterPro" id="IPR057207">
    <property type="entry name" value="FBXL15_LRR"/>
</dbReference>
<protein>
    <submittedName>
        <fullName evidence="3">Fbxl7 protein</fullName>
    </submittedName>
</protein>
<name>A0A812RRL2_9DINO</name>
<dbReference type="AlphaFoldDB" id="A0A812RRL2"/>
<reference evidence="3" key="1">
    <citation type="submission" date="2021-02" db="EMBL/GenBank/DDBJ databases">
        <authorList>
            <person name="Dougan E. K."/>
            <person name="Rhodes N."/>
            <person name="Thang M."/>
            <person name="Chan C."/>
        </authorList>
    </citation>
    <scope>NUCLEOTIDE SEQUENCE</scope>
</reference>
<evidence type="ECO:0000256" key="1">
    <source>
        <dbReference type="SAM" id="MobiDB-lite"/>
    </source>
</evidence>
<dbReference type="SMART" id="SM00367">
    <property type="entry name" value="LRR_CC"/>
    <property type="match status" value="10"/>
</dbReference>
<proteinExistence type="predicted"/>
<dbReference type="InterPro" id="IPR006553">
    <property type="entry name" value="Leu-rich_rpt_Cys-con_subtyp"/>
</dbReference>
<feature type="region of interest" description="Disordered" evidence="1">
    <location>
        <begin position="39"/>
        <end position="58"/>
    </location>
</feature>
<feature type="region of interest" description="Disordered" evidence="1">
    <location>
        <begin position="1"/>
        <end position="20"/>
    </location>
</feature>
<sequence length="606" mass="65347">MVVSDFGSGYSGSISQGDKAGATGVDVWSLFDDTDLVEERSAARTRSEPEDAEHADSAPSCLDKDVLAVILSQAGDAIALTQYQVPAVCRYFYSATREAMCWRHLCLSPSNYLASSAVTDDVVRRLARTHGPKILTICLDGARLLGPSAVSTIAYNCPQLQGFTAVGCVGIGFGAMRFLCKSCPSLHTLRVSGCHLETDPQTEADKLAQTIAENCPQLRFLSLSRLTQEDSLEALLRCPSLEALDLSSCEQLPCSERFASLFAPAAQRLTSLKLANCSRLLSLSGHFTQLRTLYLGGCVRLSDAEGLGLLLHHCRGTLTLLSLVGCQNLSADGLRRAFGQAGTLALETLVLGGCRVYDELCELLGRQCPCLTSLDLWDCPMTNAGVSAIIQAGAPLSELNLRECRRVTGHVLQDLCESRAVRLRTLDVSFLGTVTDEHLLPVVQTFADLRCLVCGGATCTITERLLEALPLNLEALHLEGAPQLRDTAPIARLRNLMALSLEDSSASQLSQLLESLDVRSCKITSLNISGCVLDDDAILRLSSVLPRLLELEVCSTQITDRGLRAIVRHCSRLLHLGILNCDNISRGAVQDARQALPACILSFLET</sequence>
<dbReference type="Pfam" id="PF25372">
    <property type="entry name" value="DUF7885"/>
    <property type="match status" value="1"/>
</dbReference>
<evidence type="ECO:0000313" key="4">
    <source>
        <dbReference type="Proteomes" id="UP000604046"/>
    </source>
</evidence>
<dbReference type="PANTHER" id="PTHR13318">
    <property type="entry name" value="PARTNER OF PAIRED, ISOFORM B-RELATED"/>
    <property type="match status" value="1"/>
</dbReference>
<dbReference type="Pfam" id="PF13516">
    <property type="entry name" value="LRR_6"/>
    <property type="match status" value="1"/>
</dbReference>
<gene>
    <name evidence="3" type="primary">fbxl7</name>
    <name evidence="3" type="ORF">SNAT2548_LOCUS24696</name>
</gene>
<evidence type="ECO:0000259" key="2">
    <source>
        <dbReference type="Pfam" id="PF25372"/>
    </source>
</evidence>
<organism evidence="3 4">
    <name type="scientific">Symbiodinium natans</name>
    <dbReference type="NCBI Taxonomy" id="878477"/>
    <lineage>
        <taxon>Eukaryota</taxon>
        <taxon>Sar</taxon>
        <taxon>Alveolata</taxon>
        <taxon>Dinophyceae</taxon>
        <taxon>Suessiales</taxon>
        <taxon>Symbiodiniaceae</taxon>
        <taxon>Symbiodinium</taxon>
    </lineage>
</organism>
<dbReference type="InterPro" id="IPR001611">
    <property type="entry name" value="Leu-rich_rpt"/>
</dbReference>
<dbReference type="EMBL" id="CAJNDS010002367">
    <property type="protein sequence ID" value="CAE7451219.1"/>
    <property type="molecule type" value="Genomic_DNA"/>
</dbReference>
<dbReference type="OrthoDB" id="550575at2759"/>
<dbReference type="GO" id="GO:0031146">
    <property type="term" value="P:SCF-dependent proteasomal ubiquitin-dependent protein catabolic process"/>
    <property type="evidence" value="ECO:0007669"/>
    <property type="project" value="TreeGrafter"/>
</dbReference>
<accession>A0A812RRL2</accession>
<dbReference type="SUPFAM" id="SSF52047">
    <property type="entry name" value="RNI-like"/>
    <property type="match status" value="2"/>
</dbReference>
<evidence type="ECO:0000313" key="3">
    <source>
        <dbReference type="EMBL" id="CAE7451219.1"/>
    </source>
</evidence>
<dbReference type="GO" id="GO:0019005">
    <property type="term" value="C:SCF ubiquitin ligase complex"/>
    <property type="evidence" value="ECO:0007669"/>
    <property type="project" value="TreeGrafter"/>
</dbReference>
<comment type="caution">
    <text evidence="3">The sequence shown here is derived from an EMBL/GenBank/DDBJ whole genome shotgun (WGS) entry which is preliminary data.</text>
</comment>
<dbReference type="InterPro" id="IPR032675">
    <property type="entry name" value="LRR_dom_sf"/>
</dbReference>